<evidence type="ECO:0000256" key="2">
    <source>
        <dbReference type="ARBA" id="ARBA00009183"/>
    </source>
</evidence>
<dbReference type="EC" id="1.-.-.-" evidence="8"/>
<dbReference type="InParanoid" id="A0A6I8T3Z6"/>
<dbReference type="GO" id="GO:0004499">
    <property type="term" value="F:N,N-dimethylaniline monooxygenase activity"/>
    <property type="evidence" value="ECO:0007669"/>
    <property type="project" value="InterPro"/>
</dbReference>
<dbReference type="FunCoup" id="A0A6I8T3Z6">
    <property type="interactions" value="115"/>
</dbReference>
<dbReference type="InterPro" id="IPR000960">
    <property type="entry name" value="Flavin_mOase"/>
</dbReference>
<dbReference type="GO" id="GO:0050660">
    <property type="term" value="F:flavin adenine dinucleotide binding"/>
    <property type="evidence" value="ECO:0007669"/>
    <property type="project" value="InterPro"/>
</dbReference>
<accession>A0A6I8T3Z6</accession>
<dbReference type="Gene3D" id="3.50.50.60">
    <property type="entry name" value="FAD/NAD(P)-binding domain"/>
    <property type="match status" value="2"/>
</dbReference>
<dbReference type="FunFam" id="3.50.50.60:FF:000138">
    <property type="entry name" value="Flavin-containing monooxygenase"/>
    <property type="match status" value="1"/>
</dbReference>
<organism evidence="9 10">
    <name type="scientific">Aedes aegypti</name>
    <name type="common">Yellowfever mosquito</name>
    <name type="synonym">Culex aegypti</name>
    <dbReference type="NCBI Taxonomy" id="7159"/>
    <lineage>
        <taxon>Eukaryota</taxon>
        <taxon>Metazoa</taxon>
        <taxon>Ecdysozoa</taxon>
        <taxon>Arthropoda</taxon>
        <taxon>Hexapoda</taxon>
        <taxon>Insecta</taxon>
        <taxon>Pterygota</taxon>
        <taxon>Neoptera</taxon>
        <taxon>Endopterygota</taxon>
        <taxon>Diptera</taxon>
        <taxon>Nematocera</taxon>
        <taxon>Culicoidea</taxon>
        <taxon>Culicidae</taxon>
        <taxon>Culicinae</taxon>
        <taxon>Aedini</taxon>
        <taxon>Aedes</taxon>
        <taxon>Stegomyia</taxon>
    </lineage>
</organism>
<dbReference type="Proteomes" id="UP000008820">
    <property type="component" value="Chromosome 3"/>
</dbReference>
<dbReference type="InterPro" id="IPR036188">
    <property type="entry name" value="FAD/NAD-bd_sf"/>
</dbReference>
<evidence type="ECO:0000256" key="1">
    <source>
        <dbReference type="ARBA" id="ARBA00001974"/>
    </source>
</evidence>
<reference evidence="9" key="2">
    <citation type="submission" date="2020-05" db="UniProtKB">
        <authorList>
            <consortium name="EnsemblMetazoa"/>
        </authorList>
    </citation>
    <scope>IDENTIFICATION</scope>
    <source>
        <strain evidence="9">LVP_AGWG</strain>
    </source>
</reference>
<comment type="cofactor">
    <cofactor evidence="1 8">
        <name>FAD</name>
        <dbReference type="ChEBI" id="CHEBI:57692"/>
    </cofactor>
</comment>
<evidence type="ECO:0000256" key="7">
    <source>
        <dbReference type="ARBA" id="ARBA00023033"/>
    </source>
</evidence>
<evidence type="ECO:0000256" key="5">
    <source>
        <dbReference type="ARBA" id="ARBA00022857"/>
    </source>
</evidence>
<protein>
    <recommendedName>
        <fullName evidence="8">Flavin-containing monooxygenase</fullName>
        <ecNumber evidence="8">1.-.-.-</ecNumber>
    </recommendedName>
</protein>
<reference evidence="9 10" key="1">
    <citation type="submission" date="2017-06" db="EMBL/GenBank/DDBJ databases">
        <title>Aedes aegypti genome working group (AGWG) sequencing and assembly.</title>
        <authorList>
            <consortium name="Aedes aegypti Genome Working Group (AGWG)"/>
            <person name="Matthews B.J."/>
        </authorList>
    </citation>
    <scope>NUCLEOTIDE SEQUENCE [LARGE SCALE GENOMIC DNA]</scope>
    <source>
        <strain evidence="9 10">LVP_AGWG</strain>
    </source>
</reference>
<evidence type="ECO:0000313" key="10">
    <source>
        <dbReference type="Proteomes" id="UP000008820"/>
    </source>
</evidence>
<keyword evidence="7 8" id="KW-0503">Monooxygenase</keyword>
<dbReference type="InterPro" id="IPR050346">
    <property type="entry name" value="FMO-like"/>
</dbReference>
<dbReference type="PRINTS" id="PR00370">
    <property type="entry name" value="FMOXYGENASE"/>
</dbReference>
<dbReference type="AlphaFoldDB" id="A0A6I8T3Z6"/>
<dbReference type="OrthoDB" id="66881at2759"/>
<dbReference type="PANTHER" id="PTHR23023">
    <property type="entry name" value="DIMETHYLANILINE MONOOXYGENASE"/>
    <property type="match status" value="1"/>
</dbReference>
<evidence type="ECO:0000313" key="9">
    <source>
        <dbReference type="EnsemblMetazoa" id="AAEL000834-PC"/>
    </source>
</evidence>
<name>A0A6I8T3Z6_AEDAE</name>
<evidence type="ECO:0000256" key="6">
    <source>
        <dbReference type="ARBA" id="ARBA00023002"/>
    </source>
</evidence>
<dbReference type="InterPro" id="IPR020946">
    <property type="entry name" value="Flavin_mOase-like"/>
</dbReference>
<proteinExistence type="inferred from homology"/>
<dbReference type="EnsemblMetazoa" id="AAEL000834-RC">
    <property type="protein sequence ID" value="AAEL000834-PC"/>
    <property type="gene ID" value="AAEL000834"/>
</dbReference>
<dbReference type="Pfam" id="PF00743">
    <property type="entry name" value="FMO-like"/>
    <property type="match status" value="2"/>
</dbReference>
<evidence type="ECO:0000256" key="3">
    <source>
        <dbReference type="ARBA" id="ARBA00022630"/>
    </source>
</evidence>
<dbReference type="SUPFAM" id="SSF51905">
    <property type="entry name" value="FAD/NAD(P)-binding domain"/>
    <property type="match status" value="2"/>
</dbReference>
<keyword evidence="3 8" id="KW-0285">Flavoprotein</keyword>
<dbReference type="GO" id="GO:0050661">
    <property type="term" value="F:NADP binding"/>
    <property type="evidence" value="ECO:0007669"/>
    <property type="project" value="InterPro"/>
</dbReference>
<sequence>MGHVKHVFRNPVIRVCITGRVPYFPRSYLKIVECFSKLIEPCNREEDTNDFHIERWMRVFTIFTDKINDKKRTYCVIGAGTAGLCAARHALQAGGEVTVFEMANQLGGTWVFNEEVDKNEYGIDVHSSMYKGLKTNLPKEIMGYPDFPIPEQESSYIPAEDMLKFFKYFSDFFGITECIKFSHYVIRVKPTKDEKQWEVIVRDCPNDEFKTYYFDYVLVCNGHYHTPKLPNYPGLNIYKGKQMHSHDYRCNDPFVGETVLVIGAGPSGMDLAYEISKKAERVTLSHHLKDKPKTTFPDNVTLKNDVARLTETGVVFTDGTSQDFSVICYSTGYKYTFPFLSCDCGIVVEDNYVQKLYKHCINIRYPTMAFIGLPYYVCAAQMMDLQARFCIKFFSGEKELPSQEEMEVDTNTEMEERWRRGMKKRQAHMMGPQEDRYYDDLAKTAGVDPIKPVIKKLHKLCAFRFSEDLVNFRKDIFRIVDDETYVKVN</sequence>
<keyword evidence="6 8" id="KW-0560">Oxidoreductase</keyword>
<comment type="similarity">
    <text evidence="2 8">Belongs to the FMO family.</text>
</comment>
<keyword evidence="5" id="KW-0521">NADP</keyword>
<evidence type="ECO:0000256" key="4">
    <source>
        <dbReference type="ARBA" id="ARBA00022827"/>
    </source>
</evidence>
<evidence type="ECO:0000256" key="8">
    <source>
        <dbReference type="RuleBase" id="RU361177"/>
    </source>
</evidence>
<gene>
    <name evidence="9" type="primary">5566857</name>
</gene>
<keyword evidence="10" id="KW-1185">Reference proteome</keyword>
<keyword evidence="4 8" id="KW-0274">FAD</keyword>